<accession>A0A0D2XP17</accession>
<feature type="region of interest" description="Disordered" evidence="1">
    <location>
        <begin position="158"/>
        <end position="211"/>
    </location>
</feature>
<name>A0A0D2XP17_FUSOF</name>
<dbReference type="EnsemblFungi" id="FOXG_05703T0">
    <property type="protein sequence ID" value="FOXG_05703P0"/>
    <property type="gene ID" value="FOXG_05703"/>
</dbReference>
<sequence>MARKKEARLTASEDEAQCKNGASIFVEMIAEARAYPSAVYQGIRNLPGRCSCPCLKTLPIPAQRLPAPGPQVFGHFGRRSRDKEDRASPSLCRSSFMAAQDDPINRSRLITAAIDKFGYIVPHNGSQWCCDSSAKQPPHALSHVRSEVLRDRHIRVKSPLSGEKKEDNISATERLPSGDRGTSVGRLTPRCVRPETTSGGNGSNGRRRSGVSVSASGVSFELREAVIDGYVLYRLFYGLPRMDPLDISFVTRRAVGMRLKGIAQRFLKEIVHQD</sequence>
<dbReference type="Proteomes" id="UP000002489">
    <property type="component" value="Unassembled WGS sequence"/>
</dbReference>
<organism evidence="2 3">
    <name type="scientific">Fusarium oxysporum (strain Fo5176)</name>
    <name type="common">Fusarium vascular wilt</name>
    <dbReference type="NCBI Taxonomy" id="660025"/>
    <lineage>
        <taxon>Eukaryota</taxon>
        <taxon>Fungi</taxon>
        <taxon>Dikarya</taxon>
        <taxon>Ascomycota</taxon>
        <taxon>Pezizomycotina</taxon>
        <taxon>Sordariomycetes</taxon>
        <taxon>Hypocreomycetidae</taxon>
        <taxon>Hypocreales</taxon>
        <taxon>Nectriaceae</taxon>
        <taxon>Fusarium</taxon>
        <taxon>Fusarium oxysporum species complex</taxon>
    </lineage>
</organism>
<proteinExistence type="predicted"/>
<evidence type="ECO:0000313" key="3">
    <source>
        <dbReference type="Proteomes" id="UP000002489"/>
    </source>
</evidence>
<protein>
    <submittedName>
        <fullName evidence="2">Uncharacterized protein</fullName>
    </submittedName>
</protein>
<evidence type="ECO:0000313" key="2">
    <source>
        <dbReference type="EnsemblFungi" id="FOXG_05703P0"/>
    </source>
</evidence>
<reference evidence="2" key="2">
    <citation type="submission" date="2025-08" db="UniProtKB">
        <authorList>
            <consortium name="EnsemblFungi"/>
        </authorList>
    </citation>
    <scope>IDENTIFICATION</scope>
    <source>
        <strain evidence="2">4287 / CBS 123668 / FGSC 9935 / NRRL 34936</strain>
    </source>
</reference>
<reference evidence="3" key="1">
    <citation type="journal article" date="2012" name="Mol. Plant Microbe Interact.">
        <title>A highly conserved effector in Fusarium oxysporum is required for full virulence on Arabidopsis.</title>
        <authorList>
            <person name="Thatcher L.F."/>
            <person name="Gardiner D.M."/>
            <person name="Kazan K."/>
            <person name="Manners J."/>
        </authorList>
    </citation>
    <scope>NUCLEOTIDE SEQUENCE [LARGE SCALE GENOMIC DNA]</scope>
    <source>
        <strain evidence="3">Fo5176</strain>
    </source>
</reference>
<dbReference type="AlphaFoldDB" id="A0A0D2XP17"/>
<evidence type="ECO:0000256" key="1">
    <source>
        <dbReference type="SAM" id="MobiDB-lite"/>
    </source>
</evidence>